<evidence type="ECO:0000313" key="2">
    <source>
        <dbReference type="EMBL" id="JAE12741.1"/>
    </source>
</evidence>
<proteinExistence type="predicted"/>
<evidence type="ECO:0000256" key="1">
    <source>
        <dbReference type="SAM" id="MobiDB-lite"/>
    </source>
</evidence>
<feature type="compositionally biased region" description="Basic and acidic residues" evidence="1">
    <location>
        <begin position="1"/>
        <end position="13"/>
    </location>
</feature>
<reference evidence="2" key="2">
    <citation type="journal article" date="2015" name="Data Brief">
        <title>Shoot transcriptome of the giant reed, Arundo donax.</title>
        <authorList>
            <person name="Barrero R.A."/>
            <person name="Guerrero F.D."/>
            <person name="Moolhuijzen P."/>
            <person name="Goolsby J.A."/>
            <person name="Tidwell J."/>
            <person name="Bellgard S.E."/>
            <person name="Bellgard M.I."/>
        </authorList>
    </citation>
    <scope>NUCLEOTIDE SEQUENCE</scope>
    <source>
        <tissue evidence="2">Shoot tissue taken approximately 20 cm above the soil surface</tissue>
    </source>
</reference>
<dbReference type="EMBL" id="GBRH01185155">
    <property type="protein sequence ID" value="JAE12741.1"/>
    <property type="molecule type" value="Transcribed_RNA"/>
</dbReference>
<feature type="compositionally biased region" description="Polar residues" evidence="1">
    <location>
        <begin position="37"/>
        <end position="55"/>
    </location>
</feature>
<feature type="region of interest" description="Disordered" evidence="1">
    <location>
        <begin position="1"/>
        <end position="91"/>
    </location>
</feature>
<dbReference type="AlphaFoldDB" id="A0A0A9FQZ2"/>
<accession>A0A0A9FQZ2</accession>
<protein>
    <submittedName>
        <fullName evidence="2">Uncharacterized protein</fullName>
    </submittedName>
</protein>
<name>A0A0A9FQZ2_ARUDO</name>
<organism evidence="2">
    <name type="scientific">Arundo donax</name>
    <name type="common">Giant reed</name>
    <name type="synonym">Donax arundinaceus</name>
    <dbReference type="NCBI Taxonomy" id="35708"/>
    <lineage>
        <taxon>Eukaryota</taxon>
        <taxon>Viridiplantae</taxon>
        <taxon>Streptophyta</taxon>
        <taxon>Embryophyta</taxon>
        <taxon>Tracheophyta</taxon>
        <taxon>Spermatophyta</taxon>
        <taxon>Magnoliopsida</taxon>
        <taxon>Liliopsida</taxon>
        <taxon>Poales</taxon>
        <taxon>Poaceae</taxon>
        <taxon>PACMAD clade</taxon>
        <taxon>Arundinoideae</taxon>
        <taxon>Arundineae</taxon>
        <taxon>Arundo</taxon>
    </lineage>
</organism>
<sequence length="91" mass="10158">MSSWKRRETREQRPSALTSPMRLKMTRRRASGRRSKWSSPAATESQRSSPSGSNLQRRDPAGSSAIGGGGGDRIWRREGGAGETWARDEQR</sequence>
<feature type="compositionally biased region" description="Basic and acidic residues" evidence="1">
    <location>
        <begin position="73"/>
        <end position="91"/>
    </location>
</feature>
<reference evidence="2" key="1">
    <citation type="submission" date="2014-09" db="EMBL/GenBank/DDBJ databases">
        <authorList>
            <person name="Magalhaes I.L.F."/>
            <person name="Oliveira U."/>
            <person name="Santos F.R."/>
            <person name="Vidigal T.H.D.A."/>
            <person name="Brescovit A.D."/>
            <person name="Santos A.J."/>
        </authorList>
    </citation>
    <scope>NUCLEOTIDE SEQUENCE</scope>
    <source>
        <tissue evidence="2">Shoot tissue taken approximately 20 cm above the soil surface</tissue>
    </source>
</reference>
<feature type="compositionally biased region" description="Basic residues" evidence="1">
    <location>
        <begin position="24"/>
        <end position="36"/>
    </location>
</feature>